<name>A0A2K2FBE1_9CLOT</name>
<keyword evidence="2" id="KW-1185">Reference proteome</keyword>
<comment type="caution">
    <text evidence="1">The sequence shown here is derived from an EMBL/GenBank/DDBJ whole genome shotgun (WGS) entry which is preliminary data.</text>
</comment>
<evidence type="ECO:0000313" key="2">
    <source>
        <dbReference type="Proteomes" id="UP000236151"/>
    </source>
</evidence>
<organism evidence="1 2">
    <name type="scientific">Clostridium thermosuccinogenes</name>
    <dbReference type="NCBI Taxonomy" id="84032"/>
    <lineage>
        <taxon>Bacteria</taxon>
        <taxon>Bacillati</taxon>
        <taxon>Bacillota</taxon>
        <taxon>Clostridia</taxon>
        <taxon>Eubacteriales</taxon>
        <taxon>Clostridiaceae</taxon>
        <taxon>Clostridium</taxon>
    </lineage>
</organism>
<dbReference type="Proteomes" id="UP000236151">
    <property type="component" value="Unassembled WGS sequence"/>
</dbReference>
<proteinExistence type="predicted"/>
<accession>A0A2K2FBE1</accession>
<protein>
    <submittedName>
        <fullName evidence="1">Uncharacterized protein</fullName>
    </submittedName>
</protein>
<dbReference type="EMBL" id="NIOJ01000034">
    <property type="protein sequence ID" value="PNT97706.1"/>
    <property type="molecule type" value="Genomic_DNA"/>
</dbReference>
<dbReference type="AlphaFoldDB" id="A0A2K2FBE1"/>
<evidence type="ECO:0000313" key="1">
    <source>
        <dbReference type="EMBL" id="PNT97706.1"/>
    </source>
</evidence>
<sequence>MTCCISSTVCKAKDGVYKSGKPEKDRQNISRIKAIFTSAFKNDIDSFTAAGACRWQSYN</sequence>
<dbReference type="KEGG" id="cthd:CDO33_11645"/>
<reference evidence="1 2" key="1">
    <citation type="submission" date="2017-06" db="EMBL/GenBank/DDBJ databases">
        <title>Investigating the central metabolism of Clostridium thermosuccinogenes.</title>
        <authorList>
            <person name="Koendjbiharie J.G."/>
            <person name="van Kranenburg R."/>
        </authorList>
    </citation>
    <scope>NUCLEOTIDE SEQUENCE [LARGE SCALE GENOMIC DNA]</scope>
    <source>
        <strain evidence="1 2">DSM 5806</strain>
    </source>
</reference>
<gene>
    <name evidence="1" type="ORF">CDQ84_12695</name>
</gene>